<reference evidence="2" key="2">
    <citation type="journal article" date="2023" name="IMA Fungus">
        <title>Comparative genomic study of the Penicillium genus elucidates a diverse pangenome and 15 lateral gene transfer events.</title>
        <authorList>
            <person name="Petersen C."/>
            <person name="Sorensen T."/>
            <person name="Nielsen M.R."/>
            <person name="Sondergaard T.E."/>
            <person name="Sorensen J.L."/>
            <person name="Fitzpatrick D.A."/>
            <person name="Frisvad J.C."/>
            <person name="Nielsen K.L."/>
        </authorList>
    </citation>
    <scope>NUCLEOTIDE SEQUENCE</scope>
    <source>
        <strain evidence="2">IBT 17660</strain>
    </source>
</reference>
<gene>
    <name evidence="2" type="ORF">N7530_001116</name>
</gene>
<proteinExistence type="predicted"/>
<protein>
    <submittedName>
        <fullName evidence="2">Uncharacterized protein</fullName>
    </submittedName>
</protein>
<dbReference type="OrthoDB" id="4368277at2759"/>
<accession>A0A9W9XA21</accession>
<feature type="compositionally biased region" description="Polar residues" evidence="1">
    <location>
        <begin position="358"/>
        <end position="369"/>
    </location>
</feature>
<comment type="caution">
    <text evidence="2">The sequence shown here is derived from an EMBL/GenBank/DDBJ whole genome shotgun (WGS) entry which is preliminary data.</text>
</comment>
<name>A0A9W9XA21_9EURO</name>
<organism evidence="2 3">
    <name type="scientific">Penicillium desertorum</name>
    <dbReference type="NCBI Taxonomy" id="1303715"/>
    <lineage>
        <taxon>Eukaryota</taxon>
        <taxon>Fungi</taxon>
        <taxon>Dikarya</taxon>
        <taxon>Ascomycota</taxon>
        <taxon>Pezizomycotina</taxon>
        <taxon>Eurotiomycetes</taxon>
        <taxon>Eurotiomycetidae</taxon>
        <taxon>Eurotiales</taxon>
        <taxon>Aspergillaceae</taxon>
        <taxon>Penicillium</taxon>
    </lineage>
</organism>
<dbReference type="Proteomes" id="UP001147760">
    <property type="component" value="Unassembled WGS sequence"/>
</dbReference>
<reference evidence="2" key="1">
    <citation type="submission" date="2022-12" db="EMBL/GenBank/DDBJ databases">
        <authorList>
            <person name="Petersen C."/>
        </authorList>
    </citation>
    <scope>NUCLEOTIDE SEQUENCE</scope>
    <source>
        <strain evidence="2">IBT 17660</strain>
    </source>
</reference>
<sequence>MACPSTRNFEDWLRDLSQWRERCQRWIQQEWENKCNDPVEWKVGDVPGFTPGTLSSQKDMASLRTWKIINPPDRTSIEADLDANINQRKWNPKNVRLSDAGVIYALLTLPAEYRIRYLAYDFDSRGDVRKERAPKAPTVALYQNSQRTLVAWKGVYVFTGGYNDAGWLLADNYPQGQSFFQAGLVIASSHVKTFDTLNVQLTEYEPKKVFLRDSNLTEDIWKLAYRWYGISLRGCSDVSGYCLVLAGQSVSGYQKMGLLFGFDILIGPGADAADTNEAIQQDQWPSTAWKNKLSPDAEFKRQTSDVINFIRIRWGHLPIRQKGNEGSTTCRKRKKPDSGNEAQDSLPLSSHSSSAGSETVNGSSPNQTVYGPDNAATFKTLWAELAGVESPPKYWELFTAVGTMETMHQRWRHNNMAVKLVQHNISPSEATVIHNLMQTLSPKLRFLLLGIDVDEDRLALENALSYNSAMVLFQQRVDTLEQGPVKQAYMNFYSYFRALALPKSETPQPSIKLEHQEESDSGPRQYAEIQEMDFWA</sequence>
<evidence type="ECO:0000313" key="2">
    <source>
        <dbReference type="EMBL" id="KAJ5486816.1"/>
    </source>
</evidence>
<feature type="region of interest" description="Disordered" evidence="1">
    <location>
        <begin position="320"/>
        <end position="370"/>
    </location>
</feature>
<evidence type="ECO:0000256" key="1">
    <source>
        <dbReference type="SAM" id="MobiDB-lite"/>
    </source>
</evidence>
<keyword evidence="3" id="KW-1185">Reference proteome</keyword>
<dbReference type="AlphaFoldDB" id="A0A9W9XA21"/>
<feature type="compositionally biased region" description="Low complexity" evidence="1">
    <location>
        <begin position="345"/>
        <end position="357"/>
    </location>
</feature>
<dbReference type="EMBL" id="JAPWDO010000001">
    <property type="protein sequence ID" value="KAJ5486816.1"/>
    <property type="molecule type" value="Genomic_DNA"/>
</dbReference>
<evidence type="ECO:0000313" key="3">
    <source>
        <dbReference type="Proteomes" id="UP001147760"/>
    </source>
</evidence>